<feature type="compositionally biased region" description="Basic and acidic residues" evidence="1">
    <location>
        <begin position="71"/>
        <end position="81"/>
    </location>
</feature>
<organism evidence="2 3">
    <name type="scientific">Lentinus tigrinus ALCF2SS1-6</name>
    <dbReference type="NCBI Taxonomy" id="1328759"/>
    <lineage>
        <taxon>Eukaryota</taxon>
        <taxon>Fungi</taxon>
        <taxon>Dikarya</taxon>
        <taxon>Basidiomycota</taxon>
        <taxon>Agaricomycotina</taxon>
        <taxon>Agaricomycetes</taxon>
        <taxon>Polyporales</taxon>
        <taxon>Polyporaceae</taxon>
        <taxon>Lentinus</taxon>
    </lineage>
</organism>
<evidence type="ECO:0000313" key="2">
    <source>
        <dbReference type="EMBL" id="RPD58492.1"/>
    </source>
</evidence>
<evidence type="ECO:0000256" key="1">
    <source>
        <dbReference type="SAM" id="MobiDB-lite"/>
    </source>
</evidence>
<protein>
    <submittedName>
        <fullName evidence="2">Uncharacterized protein</fullName>
    </submittedName>
</protein>
<name>A0A5C2S4I6_9APHY</name>
<accession>A0A5C2S4I6</accession>
<dbReference type="Proteomes" id="UP000313359">
    <property type="component" value="Unassembled WGS sequence"/>
</dbReference>
<evidence type="ECO:0000313" key="3">
    <source>
        <dbReference type="Proteomes" id="UP000313359"/>
    </source>
</evidence>
<feature type="region of interest" description="Disordered" evidence="1">
    <location>
        <begin position="52"/>
        <end position="109"/>
    </location>
</feature>
<proteinExistence type="predicted"/>
<dbReference type="AlphaFoldDB" id="A0A5C2S4I6"/>
<sequence length="109" mass="12632">MRWGKRRRRGHVVGPREVYITKRGVLTFLLMIVLERATAVQRCFHCRIRGDRPEDVSVEGPGGPSAGTDFEETRADQDRAADIVGTRHKTERHDELQLQTCEGKHRRRR</sequence>
<gene>
    <name evidence="2" type="ORF">L227DRAFT_188974</name>
</gene>
<keyword evidence="3" id="KW-1185">Reference proteome</keyword>
<dbReference type="EMBL" id="ML122275">
    <property type="protein sequence ID" value="RPD58492.1"/>
    <property type="molecule type" value="Genomic_DNA"/>
</dbReference>
<reference evidence="2" key="1">
    <citation type="journal article" date="2018" name="Genome Biol. Evol.">
        <title>Genomics and development of Lentinus tigrinus, a white-rot wood-decaying mushroom with dimorphic fruiting bodies.</title>
        <authorList>
            <person name="Wu B."/>
            <person name="Xu Z."/>
            <person name="Knudson A."/>
            <person name="Carlson A."/>
            <person name="Chen N."/>
            <person name="Kovaka S."/>
            <person name="LaButti K."/>
            <person name="Lipzen A."/>
            <person name="Pennachio C."/>
            <person name="Riley R."/>
            <person name="Schakwitz W."/>
            <person name="Umezawa K."/>
            <person name="Ohm R.A."/>
            <person name="Grigoriev I.V."/>
            <person name="Nagy L.G."/>
            <person name="Gibbons J."/>
            <person name="Hibbett D."/>
        </authorList>
    </citation>
    <scope>NUCLEOTIDE SEQUENCE [LARGE SCALE GENOMIC DNA]</scope>
    <source>
        <strain evidence="2">ALCF2SS1-6</strain>
    </source>
</reference>